<feature type="compositionally biased region" description="Basic and acidic residues" evidence="1">
    <location>
        <begin position="130"/>
        <end position="145"/>
    </location>
</feature>
<dbReference type="Proteomes" id="UP000521943">
    <property type="component" value="Unassembled WGS sequence"/>
</dbReference>
<dbReference type="InterPro" id="IPR053203">
    <property type="entry name" value="Cisplatin_resist-associated"/>
</dbReference>
<dbReference type="PANTHER" id="PTHR34693:SF1">
    <property type="entry name" value="PROTEIN PAR32"/>
    <property type="match status" value="1"/>
</dbReference>
<feature type="compositionally biased region" description="Basic and acidic residues" evidence="1">
    <location>
        <begin position="212"/>
        <end position="235"/>
    </location>
</feature>
<dbReference type="OrthoDB" id="2537432at2759"/>
<feature type="compositionally biased region" description="Basic and acidic residues" evidence="1">
    <location>
        <begin position="57"/>
        <end position="67"/>
    </location>
</feature>
<comment type="caution">
    <text evidence="2">The sequence shown here is derived from an EMBL/GenBank/DDBJ whole genome shotgun (WGS) entry which is preliminary data.</text>
</comment>
<feature type="region of interest" description="Disordered" evidence="1">
    <location>
        <begin position="1"/>
        <end position="280"/>
    </location>
</feature>
<evidence type="ECO:0000256" key="1">
    <source>
        <dbReference type="SAM" id="MobiDB-lite"/>
    </source>
</evidence>
<accession>A0A8H6HBX2</accession>
<dbReference type="Pfam" id="PF12223">
    <property type="entry name" value="DUF3602"/>
    <property type="match status" value="2"/>
</dbReference>
<dbReference type="EMBL" id="JACGCI010000148">
    <property type="protein sequence ID" value="KAF6743302.1"/>
    <property type="molecule type" value="Genomic_DNA"/>
</dbReference>
<sequence>MLGTSNAPTTPQRNVSPSPPRSGGLGSKISSFGARLTRQFTNEREEGSVTSASPILGKDRSQSRGREALQSTGRGGFGNIRQTSLSRDRPDGPDDFSTTRGREPAPQVHLGGVNAIYSTGRGGAGNLRSPSREPTRVDTREKEVIDSYVAQQGEVPVSTGRGGLGNISTARSRSRDPLNSREPSRSRSRLTTGRGGAGNVREEGVGGVYEGNRADEVERERRGKELAGGHGHEGPHSTGRGGIANITEQEEPALERPSLSGSVGGYGSTGRGGAGNIVRN</sequence>
<evidence type="ECO:0000313" key="2">
    <source>
        <dbReference type="EMBL" id="KAF6743302.1"/>
    </source>
</evidence>
<protein>
    <submittedName>
        <fullName evidence="2">Uncharacterized protein</fullName>
    </submittedName>
</protein>
<evidence type="ECO:0000313" key="3">
    <source>
        <dbReference type="Proteomes" id="UP000521943"/>
    </source>
</evidence>
<proteinExistence type="predicted"/>
<gene>
    <name evidence="2" type="ORF">DFP72DRAFT_933789</name>
</gene>
<feature type="compositionally biased region" description="Gly residues" evidence="1">
    <location>
        <begin position="262"/>
        <end position="280"/>
    </location>
</feature>
<name>A0A8H6HBX2_9AGAR</name>
<feature type="compositionally biased region" description="Basic and acidic residues" evidence="1">
    <location>
        <begin position="173"/>
        <end position="185"/>
    </location>
</feature>
<dbReference type="AlphaFoldDB" id="A0A8H6HBX2"/>
<keyword evidence="3" id="KW-1185">Reference proteome</keyword>
<dbReference type="InterPro" id="IPR022024">
    <property type="entry name" value="DUF3602"/>
</dbReference>
<feature type="compositionally biased region" description="Polar residues" evidence="1">
    <location>
        <begin position="1"/>
        <end position="15"/>
    </location>
</feature>
<dbReference type="PANTHER" id="PTHR34693">
    <property type="entry name" value="PROTEIN PAR32"/>
    <property type="match status" value="1"/>
</dbReference>
<reference evidence="2 3" key="1">
    <citation type="submission" date="2020-07" db="EMBL/GenBank/DDBJ databases">
        <title>Comparative genomics of pyrophilous fungi reveals a link between fire events and developmental genes.</title>
        <authorList>
            <consortium name="DOE Joint Genome Institute"/>
            <person name="Steindorff A.S."/>
            <person name="Carver A."/>
            <person name="Calhoun S."/>
            <person name="Stillman K."/>
            <person name="Liu H."/>
            <person name="Lipzen A."/>
            <person name="Pangilinan J."/>
            <person name="Labutti K."/>
            <person name="Bruns T.D."/>
            <person name="Grigoriev I.V."/>
        </authorList>
    </citation>
    <scope>NUCLEOTIDE SEQUENCE [LARGE SCALE GENOMIC DNA]</scope>
    <source>
        <strain evidence="2 3">CBS 144469</strain>
    </source>
</reference>
<organism evidence="2 3">
    <name type="scientific">Ephemerocybe angulata</name>
    <dbReference type="NCBI Taxonomy" id="980116"/>
    <lineage>
        <taxon>Eukaryota</taxon>
        <taxon>Fungi</taxon>
        <taxon>Dikarya</taxon>
        <taxon>Basidiomycota</taxon>
        <taxon>Agaricomycotina</taxon>
        <taxon>Agaricomycetes</taxon>
        <taxon>Agaricomycetidae</taxon>
        <taxon>Agaricales</taxon>
        <taxon>Agaricineae</taxon>
        <taxon>Psathyrellaceae</taxon>
        <taxon>Ephemerocybe</taxon>
    </lineage>
</organism>